<dbReference type="GO" id="GO:0005739">
    <property type="term" value="C:mitochondrion"/>
    <property type="evidence" value="ECO:0007669"/>
    <property type="project" value="UniProtKB-SubCell"/>
</dbReference>
<keyword evidence="2 8" id="KW-0227">DNA damage</keyword>
<dbReference type="EC" id="3.2.2.-" evidence="8"/>
<evidence type="ECO:0000256" key="8">
    <source>
        <dbReference type="HAMAP-Rule" id="MF_03183"/>
    </source>
</evidence>
<evidence type="ECO:0000256" key="4">
    <source>
        <dbReference type="ARBA" id="ARBA00023204"/>
    </source>
</evidence>
<dbReference type="HAMAP" id="MF_03183">
    <property type="entry name" value="Endonuclease_III_Nth"/>
    <property type="match status" value="1"/>
</dbReference>
<dbReference type="InterPro" id="IPR000445">
    <property type="entry name" value="HhH_motif"/>
</dbReference>
<keyword evidence="6 8" id="KW-0326">Glycosidase</keyword>
<dbReference type="OrthoDB" id="2099276at2759"/>
<evidence type="ECO:0000313" key="11">
    <source>
        <dbReference type="EMBL" id="KAJ4388631.1"/>
    </source>
</evidence>
<dbReference type="Pfam" id="PF00730">
    <property type="entry name" value="HhH-GPD"/>
    <property type="match status" value="1"/>
</dbReference>
<dbReference type="GO" id="GO:0000703">
    <property type="term" value="F:oxidized pyrimidine nucleobase lesion DNA N-glycosylase activity"/>
    <property type="evidence" value="ECO:0007669"/>
    <property type="project" value="UniProtKB-UniRule"/>
</dbReference>
<comment type="catalytic activity">
    <reaction evidence="7 8">
        <text>2'-deoxyribonucleotide-(2'-deoxyribose 5'-phosphate)-2'-deoxyribonucleotide-DNA = a 3'-end 2'-deoxyribonucleotide-(2,3-dehydro-2,3-deoxyribose 5'-phosphate)-DNA + a 5'-end 5'-phospho-2'-deoxyribonucleoside-DNA + H(+)</text>
        <dbReference type="Rhea" id="RHEA:66592"/>
        <dbReference type="Rhea" id="RHEA-COMP:13180"/>
        <dbReference type="Rhea" id="RHEA-COMP:16897"/>
        <dbReference type="Rhea" id="RHEA-COMP:17067"/>
        <dbReference type="ChEBI" id="CHEBI:15378"/>
        <dbReference type="ChEBI" id="CHEBI:136412"/>
        <dbReference type="ChEBI" id="CHEBI:157695"/>
        <dbReference type="ChEBI" id="CHEBI:167181"/>
        <dbReference type="EC" id="4.2.99.18"/>
    </reaction>
</comment>
<dbReference type="AlphaFoldDB" id="A0A9W8YQ46"/>
<dbReference type="Proteomes" id="UP001140453">
    <property type="component" value="Unassembled WGS sequence"/>
</dbReference>
<dbReference type="PROSITE" id="PS01155">
    <property type="entry name" value="ENDONUCLEASE_III_2"/>
    <property type="match status" value="1"/>
</dbReference>
<dbReference type="EMBL" id="JAPEVB010000004">
    <property type="protein sequence ID" value="KAJ4388631.1"/>
    <property type="molecule type" value="Genomic_DNA"/>
</dbReference>
<proteinExistence type="inferred from homology"/>
<dbReference type="Gene3D" id="1.10.1670.10">
    <property type="entry name" value="Helix-hairpin-Helix base-excision DNA repair enzymes (C-terminal)"/>
    <property type="match status" value="1"/>
</dbReference>
<keyword evidence="5 8" id="KW-0456">Lyase</keyword>
<sequence>MASTTPLRRITRSSMARFAYTEPDAKPIKTTTPDIEDIIPSAPADTSSSSRKRKRTLTASPTTRRRVKLEAVDDVALLSTTMPTSTPRRARKPARKIHDPTTGAETVTAPSDWEELYAAAKTMRLPGGAASNAAVDTMGCERLADTTASPRDQRFHTLIALMLSSQTKDTTNAAAMQRLKTELPAHKAGAPVGLNLENMLAVEPEVLNQLIWAVGFHNNKTKYIKQTAEILRDQWGGDIPDTIEGLVSLPGVGPKMAHLCLSAAWGRTEGIGVDVHVHRITNLWGWHKTKNPEETRMALQSWLPKEKWHEINWLLVGLGQTICAPVGRKCGECQLGLDGLCKAADRAKVIQGRKARETKVEVVKEEKKTTVKVEDQLCMLGVFPSPPEEDEED</sequence>
<evidence type="ECO:0000259" key="10">
    <source>
        <dbReference type="SMART" id="SM00478"/>
    </source>
</evidence>
<dbReference type="InterPro" id="IPR003265">
    <property type="entry name" value="HhH-GPD_domain"/>
</dbReference>
<feature type="region of interest" description="Disordered" evidence="9">
    <location>
        <begin position="83"/>
        <end position="106"/>
    </location>
</feature>
<dbReference type="PANTHER" id="PTHR43286">
    <property type="entry name" value="ENDONUCLEASE III-LIKE PROTEIN 1"/>
    <property type="match status" value="1"/>
</dbReference>
<protein>
    <recommendedName>
        <fullName evidence="8">Endonuclease III homolog</fullName>
        <ecNumber evidence="8">3.2.2.-</ecNumber>
        <ecNumber evidence="8">4.2.99.18</ecNumber>
    </recommendedName>
    <alternativeName>
        <fullName evidence="8">Bifunctional DNA N-glycosylase/DNA-(apurinic or apyrimidinic site) lyase</fullName>
        <shortName evidence="8">DNA glycosylase/AP lyase</shortName>
    </alternativeName>
</protein>
<dbReference type="InterPro" id="IPR011257">
    <property type="entry name" value="DNA_glycosylase"/>
</dbReference>
<name>A0A9W8YQ46_9PEZI</name>
<organism evidence="11 12">
    <name type="scientific">Gnomoniopsis smithogilvyi</name>
    <dbReference type="NCBI Taxonomy" id="1191159"/>
    <lineage>
        <taxon>Eukaryota</taxon>
        <taxon>Fungi</taxon>
        <taxon>Dikarya</taxon>
        <taxon>Ascomycota</taxon>
        <taxon>Pezizomycotina</taxon>
        <taxon>Sordariomycetes</taxon>
        <taxon>Sordariomycetidae</taxon>
        <taxon>Diaporthales</taxon>
        <taxon>Gnomoniaceae</taxon>
        <taxon>Gnomoniopsis</taxon>
    </lineage>
</organism>
<dbReference type="InterPro" id="IPR023170">
    <property type="entry name" value="HhH_base_excis_C"/>
</dbReference>
<feature type="domain" description="HhH-GPD" evidence="10">
    <location>
        <begin position="163"/>
        <end position="321"/>
    </location>
</feature>
<evidence type="ECO:0000256" key="2">
    <source>
        <dbReference type="ARBA" id="ARBA00022763"/>
    </source>
</evidence>
<dbReference type="Gene3D" id="1.10.340.30">
    <property type="entry name" value="Hypothetical protein, domain 2"/>
    <property type="match status" value="1"/>
</dbReference>
<dbReference type="CDD" id="cd00056">
    <property type="entry name" value="ENDO3c"/>
    <property type="match status" value="1"/>
</dbReference>
<evidence type="ECO:0000313" key="12">
    <source>
        <dbReference type="Proteomes" id="UP001140453"/>
    </source>
</evidence>
<accession>A0A9W8YQ46</accession>
<dbReference type="GO" id="GO:0006289">
    <property type="term" value="P:nucleotide-excision repair"/>
    <property type="evidence" value="ECO:0007669"/>
    <property type="project" value="TreeGrafter"/>
</dbReference>
<evidence type="ECO:0000256" key="6">
    <source>
        <dbReference type="ARBA" id="ARBA00023295"/>
    </source>
</evidence>
<reference evidence="11" key="1">
    <citation type="submission" date="2022-10" db="EMBL/GenBank/DDBJ databases">
        <title>Tapping the CABI collections for fungal endophytes: first genome assemblies for Collariella, Neodidymelliopsis, Ascochyta clinopodiicola, Didymella pomorum, Didymosphaeria variabile, Neocosmospora piperis and Neocucurbitaria cava.</title>
        <authorList>
            <person name="Hill R."/>
        </authorList>
    </citation>
    <scope>NUCLEOTIDE SEQUENCE</scope>
    <source>
        <strain evidence="11">IMI 355082</strain>
    </source>
</reference>
<dbReference type="InterPro" id="IPR004036">
    <property type="entry name" value="Endonuclease-III-like_CS2"/>
</dbReference>
<keyword evidence="8" id="KW-0539">Nucleus</keyword>
<comment type="caution">
    <text evidence="11">The sequence shown here is derived from an EMBL/GenBank/DDBJ whole genome shotgun (WGS) entry which is preliminary data.</text>
</comment>
<evidence type="ECO:0000256" key="9">
    <source>
        <dbReference type="SAM" id="MobiDB-lite"/>
    </source>
</evidence>
<evidence type="ECO:0000256" key="7">
    <source>
        <dbReference type="ARBA" id="ARBA00044632"/>
    </source>
</evidence>
<dbReference type="GO" id="GO:0005634">
    <property type="term" value="C:nucleus"/>
    <property type="evidence" value="ECO:0007669"/>
    <property type="project" value="UniProtKB-SubCell"/>
</dbReference>
<gene>
    <name evidence="11" type="primary">NTH1_2</name>
    <name evidence="8" type="synonym">NTH1</name>
    <name evidence="11" type="ORF">N0V93_006090</name>
</gene>
<dbReference type="GO" id="GO:0003677">
    <property type="term" value="F:DNA binding"/>
    <property type="evidence" value="ECO:0007669"/>
    <property type="project" value="UniProtKB-UniRule"/>
</dbReference>
<evidence type="ECO:0000256" key="1">
    <source>
        <dbReference type="ARBA" id="ARBA00008343"/>
    </source>
</evidence>
<comment type="function">
    <text evidence="8">Bifunctional DNA N-glycosylase with associated apurinic/apyrimidinic (AP) lyase function that catalyzes the first step in base excision repair (BER), the primary repair pathway for the repair of oxidative DNA damage. The DNA N-glycosylase activity releases the damaged DNA base from DNA by cleaving the N-glycosidic bond, leaving an AP site. The AP lyase activity cleaves the phosphodiester bond 3' to the AP site by a beta-elimination. Primarily recognizes and repairs oxidative base damage of pyrimidines.</text>
</comment>
<dbReference type="FunFam" id="1.10.340.30:FF:000014">
    <property type="entry name" value="Endonuclease III homolog"/>
    <property type="match status" value="1"/>
</dbReference>
<dbReference type="PANTHER" id="PTHR43286:SF1">
    <property type="entry name" value="ENDONUCLEASE III-LIKE PROTEIN 1"/>
    <property type="match status" value="1"/>
</dbReference>
<dbReference type="GO" id="GO:0006285">
    <property type="term" value="P:base-excision repair, AP site formation"/>
    <property type="evidence" value="ECO:0007669"/>
    <property type="project" value="UniProtKB-UniRule"/>
</dbReference>
<keyword evidence="12" id="KW-1185">Reference proteome</keyword>
<dbReference type="SMART" id="SM00478">
    <property type="entry name" value="ENDO3c"/>
    <property type="match status" value="1"/>
</dbReference>
<comment type="caution">
    <text evidence="8">Lacks conserved residue(s) required for the propagation of feature annotation.</text>
</comment>
<dbReference type="EC" id="4.2.99.18" evidence="8"/>
<dbReference type="FunFam" id="1.10.1670.10:FF:000003">
    <property type="entry name" value="Endonuclease III homolog"/>
    <property type="match status" value="1"/>
</dbReference>
<keyword evidence="3 8" id="KW-0378">Hydrolase</keyword>
<comment type="similarity">
    <text evidence="1 8">Belongs to the Nth/MutY family.</text>
</comment>
<dbReference type="InterPro" id="IPR030841">
    <property type="entry name" value="NTH1"/>
</dbReference>
<dbReference type="SUPFAM" id="SSF48150">
    <property type="entry name" value="DNA-glycosylase"/>
    <property type="match status" value="1"/>
</dbReference>
<comment type="subcellular location">
    <subcellularLocation>
        <location evidence="8">Nucleus</location>
    </subcellularLocation>
    <subcellularLocation>
        <location evidence="8">Mitochondrion</location>
    </subcellularLocation>
</comment>
<evidence type="ECO:0000256" key="3">
    <source>
        <dbReference type="ARBA" id="ARBA00022801"/>
    </source>
</evidence>
<keyword evidence="4 8" id="KW-0234">DNA repair</keyword>
<keyword evidence="8" id="KW-0496">Mitochondrion</keyword>
<evidence type="ECO:0000256" key="5">
    <source>
        <dbReference type="ARBA" id="ARBA00023239"/>
    </source>
</evidence>
<dbReference type="GO" id="GO:0140078">
    <property type="term" value="F:class I DNA-(apurinic or apyrimidinic site) endonuclease activity"/>
    <property type="evidence" value="ECO:0007669"/>
    <property type="project" value="UniProtKB-EC"/>
</dbReference>
<dbReference type="Pfam" id="PF00633">
    <property type="entry name" value="HHH"/>
    <property type="match status" value="1"/>
</dbReference>
<feature type="region of interest" description="Disordered" evidence="9">
    <location>
        <begin position="1"/>
        <end position="62"/>
    </location>
</feature>